<dbReference type="InterPro" id="IPR000277">
    <property type="entry name" value="Cys/Met-Metab_PyrdxlP-dep_enz"/>
</dbReference>
<organism evidence="5 6">
    <name type="scientific">Pseudothermotoga lettingae (strain ATCC BAA-301 / DSM 14385 / NBRC 107922 / TMO)</name>
    <name type="common">Thermotoga lettingae</name>
    <dbReference type="NCBI Taxonomy" id="416591"/>
    <lineage>
        <taxon>Bacteria</taxon>
        <taxon>Thermotogati</taxon>
        <taxon>Thermotogota</taxon>
        <taxon>Thermotogae</taxon>
        <taxon>Thermotogales</taxon>
        <taxon>Thermotogaceae</taxon>
        <taxon>Pseudothermotoga</taxon>
    </lineage>
</organism>
<reference evidence="5 6" key="2">
    <citation type="journal article" date="2009" name="Proc. Natl. Acad. Sci. U.S.A.">
        <title>On the chimeric nature, thermophilic origin, and phylogenetic placement of the Thermotogales.</title>
        <authorList>
            <person name="Zhaxybayeva O."/>
            <person name="Swithers K.S."/>
            <person name="Lapierre P."/>
            <person name="Fournier G.P."/>
            <person name="Bickhart D.M."/>
            <person name="DeBoy R.T."/>
            <person name="Nelson K.E."/>
            <person name="Nesbo C.L."/>
            <person name="Doolittle W.F."/>
            <person name="Gogarten J.P."/>
            <person name="Noll K.M."/>
        </authorList>
    </citation>
    <scope>NUCLEOTIDE SEQUENCE [LARGE SCALE GENOMIC DNA]</scope>
    <source>
        <strain evidence="6">ATCC BAA-301 / DSM 14385 / NBRC 107922 / TMO</strain>
    </source>
</reference>
<proteinExistence type="inferred from homology"/>
<evidence type="ECO:0000313" key="6">
    <source>
        <dbReference type="Proteomes" id="UP000002016"/>
    </source>
</evidence>
<dbReference type="Gene3D" id="3.90.1150.10">
    <property type="entry name" value="Aspartate Aminotransferase, domain 1"/>
    <property type="match status" value="1"/>
</dbReference>
<dbReference type="InterPro" id="IPR015424">
    <property type="entry name" value="PyrdxlP-dep_Trfase"/>
</dbReference>
<dbReference type="Pfam" id="PF01053">
    <property type="entry name" value="Cys_Met_Meta_PP"/>
    <property type="match status" value="1"/>
</dbReference>
<comment type="similarity">
    <text evidence="4">Belongs to the trans-sulfuration enzymes family.</text>
</comment>
<dbReference type="KEGG" id="tle:Tlet_0460"/>
<reference evidence="5 6" key="1">
    <citation type="submission" date="2007-08" db="EMBL/GenBank/DDBJ databases">
        <title>Complete sequence of Thermotoga lettingae TMO.</title>
        <authorList>
            <consortium name="US DOE Joint Genome Institute"/>
            <person name="Copeland A."/>
            <person name="Lucas S."/>
            <person name="Lapidus A."/>
            <person name="Barry K."/>
            <person name="Glavina del Rio T."/>
            <person name="Dalin E."/>
            <person name="Tice H."/>
            <person name="Pitluck S."/>
            <person name="Foster B."/>
            <person name="Bruce D."/>
            <person name="Schmutz J."/>
            <person name="Larimer F."/>
            <person name="Land M."/>
            <person name="Hauser L."/>
            <person name="Kyrpides N."/>
            <person name="Mikhailova N."/>
            <person name="Nelson K."/>
            <person name="Gogarten J.P."/>
            <person name="Noll K."/>
            <person name="Richardson P."/>
        </authorList>
    </citation>
    <scope>NUCLEOTIDE SEQUENCE [LARGE SCALE GENOMIC DNA]</scope>
    <source>
        <strain evidence="6">ATCC BAA-301 / DSM 14385 / NBRC 107922 / TMO</strain>
    </source>
</reference>
<dbReference type="eggNOG" id="COG0626">
    <property type="taxonomic scope" value="Bacteria"/>
</dbReference>
<dbReference type="OrthoDB" id="9780685at2"/>
<dbReference type="Proteomes" id="UP000002016">
    <property type="component" value="Chromosome"/>
</dbReference>
<dbReference type="GO" id="GO:0030170">
    <property type="term" value="F:pyridoxal phosphate binding"/>
    <property type="evidence" value="ECO:0007669"/>
    <property type="project" value="InterPro"/>
</dbReference>
<keyword evidence="5" id="KW-0456">Lyase</keyword>
<evidence type="ECO:0000256" key="3">
    <source>
        <dbReference type="PIRSR" id="PIRSR001434-2"/>
    </source>
</evidence>
<dbReference type="GO" id="GO:0005737">
    <property type="term" value="C:cytoplasm"/>
    <property type="evidence" value="ECO:0007669"/>
    <property type="project" value="TreeGrafter"/>
</dbReference>
<dbReference type="RefSeq" id="WP_012002508.1">
    <property type="nucleotide sequence ID" value="NC_009828.1"/>
</dbReference>
<dbReference type="InterPro" id="IPR054542">
    <property type="entry name" value="Cys_met_metab_PP"/>
</dbReference>
<dbReference type="GO" id="GO:0019346">
    <property type="term" value="P:transsulfuration"/>
    <property type="evidence" value="ECO:0007669"/>
    <property type="project" value="InterPro"/>
</dbReference>
<keyword evidence="6" id="KW-1185">Reference proteome</keyword>
<keyword evidence="2 3" id="KW-0663">Pyridoxal phosphate</keyword>
<evidence type="ECO:0000256" key="4">
    <source>
        <dbReference type="RuleBase" id="RU362118"/>
    </source>
</evidence>
<dbReference type="Gene3D" id="3.40.640.10">
    <property type="entry name" value="Type I PLP-dependent aspartate aminotransferase-like (Major domain)"/>
    <property type="match status" value="1"/>
</dbReference>
<evidence type="ECO:0000256" key="2">
    <source>
        <dbReference type="ARBA" id="ARBA00022898"/>
    </source>
</evidence>
<dbReference type="AlphaFoldDB" id="A8F4E3"/>
<dbReference type="EC" id="4.4.1.1" evidence="5"/>
<dbReference type="CDD" id="cd00614">
    <property type="entry name" value="CGS_like"/>
    <property type="match status" value="1"/>
</dbReference>
<dbReference type="PANTHER" id="PTHR11808">
    <property type="entry name" value="TRANS-SULFURATION ENZYME FAMILY MEMBER"/>
    <property type="match status" value="1"/>
</dbReference>
<accession>A8F4E3</accession>
<dbReference type="InterPro" id="IPR015421">
    <property type="entry name" value="PyrdxlP-dep_Trfase_major"/>
</dbReference>
<dbReference type="HOGENOM" id="CLU_018986_2_0_0"/>
<dbReference type="SUPFAM" id="SSF53383">
    <property type="entry name" value="PLP-dependent transferases"/>
    <property type="match status" value="1"/>
</dbReference>
<comment type="cofactor">
    <cofactor evidence="1 4">
        <name>pyridoxal 5'-phosphate</name>
        <dbReference type="ChEBI" id="CHEBI:597326"/>
    </cofactor>
</comment>
<evidence type="ECO:0000256" key="1">
    <source>
        <dbReference type="ARBA" id="ARBA00001933"/>
    </source>
</evidence>
<dbReference type="STRING" id="416591.Tlet_0460"/>
<name>A8F4E3_PSELT</name>
<evidence type="ECO:0000313" key="5">
    <source>
        <dbReference type="EMBL" id="ABV33027.1"/>
    </source>
</evidence>
<dbReference type="GO" id="GO:0016846">
    <property type="term" value="F:carbon-sulfur lyase activity"/>
    <property type="evidence" value="ECO:0007669"/>
    <property type="project" value="TreeGrafter"/>
</dbReference>
<feature type="modified residue" description="N6-(pyridoxal phosphate)lysine" evidence="3">
    <location>
        <position position="196"/>
    </location>
</feature>
<dbReference type="InterPro" id="IPR015422">
    <property type="entry name" value="PyrdxlP-dep_Trfase_small"/>
</dbReference>
<dbReference type="EMBL" id="CP000812">
    <property type="protein sequence ID" value="ABV33027.1"/>
    <property type="molecule type" value="Genomic_DNA"/>
</dbReference>
<sequence>MKGFSTKAIHIGEIHLLDSVTTPIFQTSNFLMSAEKYESNDRNSYIYSRMSNPTVRMLEKKLAALCNGEDGVLLSSGMAAISCSLLSVLSENDKVIFSAELYGGTYAMIREVLSKFCIKCEFTPVDELNHRDFSDAKVVFVESLTNPLLKLADIDSLAKKAHEQGALLYVDNTFMSPYNFRPLKFGADVEIHSLTKYVGGHSDIILGFVTARHQKLIEKIWRQMYTFGANPNPFEAFLTARSVKTLSLRMTQHNKNAEIIVDFLLKHPKIKEVRYPSLQQNIPECYKDCPGFGGVIYIDLETTDNALRFASNLKLFRQATSLAGVESLVTIPCLTSHSALNDEELQKAHISKGGVRLSVGIEDVQDLLEDLSQALNKI</sequence>
<dbReference type="PIRSF" id="PIRSF001434">
    <property type="entry name" value="CGS"/>
    <property type="match status" value="1"/>
</dbReference>
<dbReference type="FunFam" id="3.40.640.10:FF:000046">
    <property type="entry name" value="Cystathionine gamma-lyase"/>
    <property type="match status" value="1"/>
</dbReference>
<dbReference type="PROSITE" id="PS00868">
    <property type="entry name" value="CYS_MET_METAB_PP"/>
    <property type="match status" value="1"/>
</dbReference>
<protein>
    <submittedName>
        <fullName evidence="5">Cystathionine gamma-lyase</fullName>
        <ecNumber evidence="5">4.4.1.1</ecNumber>
    </submittedName>
</protein>
<gene>
    <name evidence="5" type="ordered locus">Tlet_0460</name>
</gene>